<dbReference type="Proteomes" id="UP000663918">
    <property type="component" value="Chromosome"/>
</dbReference>
<dbReference type="Gene3D" id="3.90.650.10">
    <property type="entry name" value="PurM-like C-terminal domain"/>
    <property type="match status" value="1"/>
</dbReference>
<keyword evidence="13" id="KW-1185">Reference proteome</keyword>
<feature type="binding site" evidence="9">
    <location>
        <begin position="139"/>
        <end position="141"/>
    </location>
    <ligand>
        <name>ATP</name>
        <dbReference type="ChEBI" id="CHEBI:30616"/>
        <note>ligand shared between dimeric partners</note>
    </ligand>
</feature>
<evidence type="ECO:0000313" key="12">
    <source>
        <dbReference type="EMBL" id="QTC90178.1"/>
    </source>
</evidence>
<dbReference type="EMBL" id="CP062222">
    <property type="protein sequence ID" value="QTC90178.1"/>
    <property type="molecule type" value="Genomic_DNA"/>
</dbReference>
<evidence type="ECO:0000313" key="13">
    <source>
        <dbReference type="Proteomes" id="UP000663918"/>
    </source>
</evidence>
<organism evidence="12 13">
    <name type="scientific">Brevundimonas goettingensis</name>
    <dbReference type="NCBI Taxonomy" id="2774190"/>
    <lineage>
        <taxon>Bacteria</taxon>
        <taxon>Pseudomonadati</taxon>
        <taxon>Pseudomonadota</taxon>
        <taxon>Alphaproteobacteria</taxon>
        <taxon>Caulobacterales</taxon>
        <taxon>Caulobacteraceae</taxon>
        <taxon>Brevundimonas</taxon>
    </lineage>
</organism>
<dbReference type="PROSITE" id="PS51257">
    <property type="entry name" value="PROKAR_LIPOPROTEIN"/>
    <property type="match status" value="1"/>
</dbReference>
<dbReference type="FunFam" id="3.30.1330.10:FF:000003">
    <property type="entry name" value="Selenide, water dikinase"/>
    <property type="match status" value="1"/>
</dbReference>
<dbReference type="HAMAP" id="MF_00625">
    <property type="entry name" value="SelD"/>
    <property type="match status" value="1"/>
</dbReference>
<evidence type="ECO:0000256" key="8">
    <source>
        <dbReference type="ARBA" id="ARBA00023266"/>
    </source>
</evidence>
<dbReference type="AlphaFoldDB" id="A0A975BYS5"/>
<keyword evidence="8 9" id="KW-0711">Selenium</keyword>
<dbReference type="InterPro" id="IPR023061">
    <property type="entry name" value="SelD_I"/>
</dbReference>
<dbReference type="InterPro" id="IPR004536">
    <property type="entry name" value="SPS/SelD"/>
</dbReference>
<keyword evidence="4 9" id="KW-0547">Nucleotide-binding</keyword>
<feature type="site" description="Important for catalytic activity" evidence="9">
    <location>
        <position position="20"/>
    </location>
</feature>
<feature type="active site" evidence="9">
    <location>
        <position position="17"/>
    </location>
</feature>
<dbReference type="NCBIfam" id="TIGR00476">
    <property type="entry name" value="selD"/>
    <property type="match status" value="1"/>
</dbReference>
<comment type="cofactor">
    <cofactor evidence="9">
        <name>Mg(2+)</name>
        <dbReference type="ChEBI" id="CHEBI:18420"/>
    </cofactor>
    <text evidence="9">Binds 1 Mg(2+) ion per monomer.</text>
</comment>
<evidence type="ECO:0000259" key="10">
    <source>
        <dbReference type="Pfam" id="PF00586"/>
    </source>
</evidence>
<feature type="domain" description="PurM-like C-terminal" evidence="11">
    <location>
        <begin position="169"/>
        <end position="342"/>
    </location>
</feature>
<accession>A0A975BYS5</accession>
<feature type="binding site" evidence="9">
    <location>
        <position position="51"/>
    </location>
    <ligand>
        <name>Mg(2+)</name>
        <dbReference type="ChEBI" id="CHEBI:18420"/>
    </ligand>
</feature>
<dbReference type="SUPFAM" id="SSF56042">
    <property type="entry name" value="PurM C-terminal domain-like"/>
    <property type="match status" value="1"/>
</dbReference>
<evidence type="ECO:0000256" key="6">
    <source>
        <dbReference type="ARBA" id="ARBA00022840"/>
    </source>
</evidence>
<dbReference type="InterPro" id="IPR036676">
    <property type="entry name" value="PurM-like_C_sf"/>
</dbReference>
<keyword evidence="5 9" id="KW-0418">Kinase</keyword>
<dbReference type="GO" id="GO:0005524">
    <property type="term" value="F:ATP binding"/>
    <property type="evidence" value="ECO:0007669"/>
    <property type="project" value="UniProtKB-UniRule"/>
</dbReference>
<dbReference type="GO" id="GO:0004756">
    <property type="term" value="F:selenide, water dikinase activity"/>
    <property type="evidence" value="ECO:0007669"/>
    <property type="project" value="UniProtKB-UniRule"/>
</dbReference>
<dbReference type="CDD" id="cd02195">
    <property type="entry name" value="SelD"/>
    <property type="match status" value="1"/>
</dbReference>
<feature type="binding site" evidence="9">
    <location>
        <position position="227"/>
    </location>
    <ligand>
        <name>Mg(2+)</name>
        <dbReference type="ChEBI" id="CHEBI:18420"/>
    </ligand>
</feature>
<evidence type="ECO:0000256" key="4">
    <source>
        <dbReference type="ARBA" id="ARBA00022741"/>
    </source>
</evidence>
<dbReference type="SUPFAM" id="SSF55326">
    <property type="entry name" value="PurM N-terminal domain-like"/>
    <property type="match status" value="1"/>
</dbReference>
<dbReference type="Pfam" id="PF00586">
    <property type="entry name" value="AIRS"/>
    <property type="match status" value="1"/>
</dbReference>
<keyword evidence="7 9" id="KW-0460">Magnesium</keyword>
<evidence type="ECO:0000256" key="1">
    <source>
        <dbReference type="ARBA" id="ARBA00008026"/>
    </source>
</evidence>
<dbReference type="PIRSF" id="PIRSF036407">
    <property type="entry name" value="Selenphspht_syn"/>
    <property type="match status" value="1"/>
</dbReference>
<dbReference type="GO" id="GO:0005737">
    <property type="term" value="C:cytoplasm"/>
    <property type="evidence" value="ECO:0007669"/>
    <property type="project" value="TreeGrafter"/>
</dbReference>
<gene>
    <name evidence="9 12" type="primary">selD</name>
    <name evidence="12" type="ORF">IFJ75_12910</name>
</gene>
<dbReference type="Gene3D" id="3.30.1330.10">
    <property type="entry name" value="PurM-like, N-terminal domain"/>
    <property type="match status" value="1"/>
</dbReference>
<dbReference type="InterPro" id="IPR036921">
    <property type="entry name" value="PurM-like_N_sf"/>
</dbReference>
<evidence type="ECO:0000256" key="2">
    <source>
        <dbReference type="ARBA" id="ARBA00022679"/>
    </source>
</evidence>
<evidence type="ECO:0000259" key="11">
    <source>
        <dbReference type="Pfam" id="PF02769"/>
    </source>
</evidence>
<dbReference type="NCBIfam" id="NF002098">
    <property type="entry name" value="PRK00943.1"/>
    <property type="match status" value="1"/>
</dbReference>
<keyword evidence="3 9" id="KW-0479">Metal-binding</keyword>
<feature type="binding site" description="in other chain" evidence="9">
    <location>
        <position position="20"/>
    </location>
    <ligand>
        <name>ATP</name>
        <dbReference type="ChEBI" id="CHEBI:30616"/>
        <note>ligand shared between dimeric partners</note>
    </ligand>
</feature>
<protein>
    <recommendedName>
        <fullName evidence="9">Selenide, water dikinase</fullName>
        <ecNumber evidence="9">2.7.9.3</ecNumber>
    </recommendedName>
    <alternativeName>
        <fullName evidence="9">Selenium donor protein</fullName>
    </alternativeName>
    <alternativeName>
        <fullName evidence="9">Selenophosphate synthase</fullName>
    </alternativeName>
</protein>
<dbReference type="PANTHER" id="PTHR10256">
    <property type="entry name" value="SELENIDE, WATER DIKINASE"/>
    <property type="match status" value="1"/>
</dbReference>
<dbReference type="GO" id="GO:0000287">
    <property type="term" value="F:magnesium ion binding"/>
    <property type="evidence" value="ECO:0007669"/>
    <property type="project" value="UniProtKB-UniRule"/>
</dbReference>
<reference evidence="12" key="1">
    <citation type="submission" date="2020-09" db="EMBL/GenBank/DDBJ databases">
        <title>Brevundimonas sp. LVF2 isolated from a puddle in Goettingen, Germany.</title>
        <authorList>
            <person name="Friedrich I."/>
            <person name="Klassen A."/>
            <person name="Hannes N."/>
            <person name="Schneider D."/>
            <person name="Hertel R."/>
            <person name="Daniel R."/>
        </authorList>
    </citation>
    <scope>NUCLEOTIDE SEQUENCE</scope>
    <source>
        <strain evidence="12">LVF2</strain>
    </source>
</reference>
<keyword evidence="6 9" id="KW-0067">ATP-binding</keyword>
<comment type="similarity">
    <text evidence="1 9">Belongs to the selenophosphate synthase 1 family. Class I subfamily.</text>
</comment>
<comment type="subunit">
    <text evidence="9">Homodimer.</text>
</comment>
<dbReference type="KEGG" id="bgoe:IFJ75_12910"/>
<evidence type="ECO:0000256" key="9">
    <source>
        <dbReference type="HAMAP-Rule" id="MF_00625"/>
    </source>
</evidence>
<feature type="binding site" description="in other chain" evidence="9">
    <location>
        <position position="68"/>
    </location>
    <ligand>
        <name>ATP</name>
        <dbReference type="ChEBI" id="CHEBI:30616"/>
        <note>ligand shared between dimeric partners</note>
    </ligand>
</feature>
<keyword evidence="2 9" id="KW-0808">Transferase</keyword>
<dbReference type="InterPro" id="IPR010918">
    <property type="entry name" value="PurM-like_C_dom"/>
</dbReference>
<evidence type="ECO:0000256" key="5">
    <source>
        <dbReference type="ARBA" id="ARBA00022777"/>
    </source>
</evidence>
<evidence type="ECO:0000256" key="7">
    <source>
        <dbReference type="ARBA" id="ARBA00022842"/>
    </source>
</evidence>
<name>A0A975BYS5_9CAUL</name>
<dbReference type="EC" id="2.7.9.3" evidence="9"/>
<sequence length="348" mass="35894">MSLPEPRLTSLAHGGGCGCKIAPGVLAEMLKSMPVAAPFADLMVGTESSDDAAVWRLNDHQALVATTDFFMPVVDDPFDFGRIAATNALSDVYAMGGTPIFALALVGMPVNVLSVETIGKVLQGGAAVCAAAGVPIAGGHSIDSVEPIYGLVALGLVHPDRVLTNRGARPGDYLILTKPLGVGVLSAAYKQGRLEAEGYAAMIASTTRLNTVGARLAGMDGVHAMTDVTGFGLMGHALEMARGSGASIDLWPDAPALLPGVVDLIRAGVRTGASMRNWAAYGADVELPEGYEDWRRDLMTDPQTSGGLLIAVGADDFEAVIECVRADGFDQAAVVGQVAAGPARVRIL</sequence>
<dbReference type="InterPro" id="IPR016188">
    <property type="entry name" value="PurM-like_N"/>
</dbReference>
<feature type="domain" description="PurM-like N-terminal" evidence="10">
    <location>
        <begin position="50"/>
        <end position="157"/>
    </location>
</feature>
<dbReference type="PANTHER" id="PTHR10256:SF0">
    <property type="entry name" value="INACTIVE SELENIDE, WATER DIKINASE-LIKE PROTEIN-RELATED"/>
    <property type="match status" value="1"/>
</dbReference>
<feature type="binding site" description="in other chain" evidence="9">
    <location>
        <position position="91"/>
    </location>
    <ligand>
        <name>ATP</name>
        <dbReference type="ChEBI" id="CHEBI:30616"/>
        <note>ligand shared between dimeric partners</note>
    </ligand>
</feature>
<dbReference type="GO" id="GO:0016260">
    <property type="term" value="P:selenocysteine biosynthetic process"/>
    <property type="evidence" value="ECO:0007669"/>
    <property type="project" value="InterPro"/>
</dbReference>
<feature type="binding site" description="in other chain" evidence="9">
    <location>
        <begin position="48"/>
        <end position="50"/>
    </location>
    <ligand>
        <name>ATP</name>
        <dbReference type="ChEBI" id="CHEBI:30616"/>
        <note>ligand shared between dimeric partners</note>
    </ligand>
</feature>
<comment type="function">
    <text evidence="9">Synthesizes selenophosphate from selenide and ATP.</text>
</comment>
<dbReference type="RefSeq" id="WP_207868598.1">
    <property type="nucleotide sequence ID" value="NZ_CP062222.1"/>
</dbReference>
<proteinExistence type="inferred from homology"/>
<feature type="binding site" evidence="9">
    <location>
        <position position="91"/>
    </location>
    <ligand>
        <name>Mg(2+)</name>
        <dbReference type="ChEBI" id="CHEBI:18420"/>
    </ligand>
</feature>
<comment type="catalytic activity">
    <reaction evidence="9">
        <text>hydrogenselenide + ATP + H2O = selenophosphate + AMP + phosphate + 2 H(+)</text>
        <dbReference type="Rhea" id="RHEA:18737"/>
        <dbReference type="ChEBI" id="CHEBI:15377"/>
        <dbReference type="ChEBI" id="CHEBI:15378"/>
        <dbReference type="ChEBI" id="CHEBI:16144"/>
        <dbReference type="ChEBI" id="CHEBI:29317"/>
        <dbReference type="ChEBI" id="CHEBI:30616"/>
        <dbReference type="ChEBI" id="CHEBI:43474"/>
        <dbReference type="ChEBI" id="CHEBI:456215"/>
        <dbReference type="EC" id="2.7.9.3"/>
    </reaction>
</comment>
<evidence type="ECO:0000256" key="3">
    <source>
        <dbReference type="ARBA" id="ARBA00022723"/>
    </source>
</evidence>
<dbReference type="Pfam" id="PF02769">
    <property type="entry name" value="AIRS_C"/>
    <property type="match status" value="1"/>
</dbReference>